<dbReference type="EMBL" id="SSTD01009603">
    <property type="protein sequence ID" value="TYK14125.1"/>
    <property type="molecule type" value="Genomic_DNA"/>
</dbReference>
<sequence length="109" mass="12985">MTFKNRQGLGRPDRVEPSDSEKAYGMERLKKLRATVFEGSTDPADAENWLNMLEKCFDMMNCPKERKVRLATFLLQKKAEGWWKSILARRSDARSLDWQFYKRQVYKFL</sequence>
<proteinExistence type="predicted"/>
<dbReference type="AlphaFoldDB" id="A0A5D3CRB3"/>
<gene>
    <name evidence="3" type="ORF">E5676_scaffold1193G00460</name>
    <name evidence="2" type="ORF">E6C27_scaffold518G00550</name>
</gene>
<dbReference type="OrthoDB" id="1433902at2759"/>
<feature type="compositionally biased region" description="Basic and acidic residues" evidence="1">
    <location>
        <begin position="11"/>
        <end position="21"/>
    </location>
</feature>
<protein>
    <recommendedName>
        <fullName evidence="6">Retrotransposon gag domain-containing protein</fullName>
    </recommendedName>
</protein>
<evidence type="ECO:0000313" key="5">
    <source>
        <dbReference type="Proteomes" id="UP000321947"/>
    </source>
</evidence>
<dbReference type="Proteomes" id="UP000321393">
    <property type="component" value="Unassembled WGS sequence"/>
</dbReference>
<feature type="region of interest" description="Disordered" evidence="1">
    <location>
        <begin position="1"/>
        <end position="21"/>
    </location>
</feature>
<evidence type="ECO:0008006" key="6">
    <source>
        <dbReference type="Google" id="ProtNLM"/>
    </source>
</evidence>
<evidence type="ECO:0000256" key="1">
    <source>
        <dbReference type="SAM" id="MobiDB-lite"/>
    </source>
</evidence>
<dbReference type="Proteomes" id="UP000321947">
    <property type="component" value="Unassembled WGS sequence"/>
</dbReference>
<evidence type="ECO:0000313" key="2">
    <source>
        <dbReference type="EMBL" id="KAA0059542.1"/>
    </source>
</evidence>
<name>A0A5D3CRB3_CUCMM</name>
<reference evidence="4 5" key="1">
    <citation type="submission" date="2019-08" db="EMBL/GenBank/DDBJ databases">
        <title>Draft genome sequences of two oriental melons (Cucumis melo L. var makuwa).</title>
        <authorList>
            <person name="Kwon S.-Y."/>
        </authorList>
    </citation>
    <scope>NUCLEOTIDE SEQUENCE [LARGE SCALE GENOMIC DNA]</scope>
    <source>
        <strain evidence="5">cv. Chang Bougi</strain>
        <strain evidence="4">cv. SW 3</strain>
        <tissue evidence="3">Leaf</tissue>
    </source>
</reference>
<comment type="caution">
    <text evidence="3">The sequence shown here is derived from an EMBL/GenBank/DDBJ whole genome shotgun (WGS) entry which is preliminary data.</text>
</comment>
<dbReference type="EMBL" id="SSTE01006258">
    <property type="protein sequence ID" value="KAA0059542.1"/>
    <property type="molecule type" value="Genomic_DNA"/>
</dbReference>
<evidence type="ECO:0000313" key="3">
    <source>
        <dbReference type="EMBL" id="TYK14125.1"/>
    </source>
</evidence>
<accession>A0A5D3CRB3</accession>
<evidence type="ECO:0000313" key="4">
    <source>
        <dbReference type="Proteomes" id="UP000321393"/>
    </source>
</evidence>
<organism evidence="3 5">
    <name type="scientific">Cucumis melo var. makuwa</name>
    <name type="common">Oriental melon</name>
    <dbReference type="NCBI Taxonomy" id="1194695"/>
    <lineage>
        <taxon>Eukaryota</taxon>
        <taxon>Viridiplantae</taxon>
        <taxon>Streptophyta</taxon>
        <taxon>Embryophyta</taxon>
        <taxon>Tracheophyta</taxon>
        <taxon>Spermatophyta</taxon>
        <taxon>Magnoliopsida</taxon>
        <taxon>eudicotyledons</taxon>
        <taxon>Gunneridae</taxon>
        <taxon>Pentapetalae</taxon>
        <taxon>rosids</taxon>
        <taxon>fabids</taxon>
        <taxon>Cucurbitales</taxon>
        <taxon>Cucurbitaceae</taxon>
        <taxon>Benincaseae</taxon>
        <taxon>Cucumis</taxon>
    </lineage>
</organism>